<dbReference type="RefSeq" id="WP_250422765.1">
    <property type="nucleotide sequence ID" value="NZ_JAJKBJ010000016.1"/>
</dbReference>
<dbReference type="InterPro" id="IPR037026">
    <property type="entry name" value="Vgr_OB-fold_dom_sf"/>
</dbReference>
<dbReference type="SUPFAM" id="SSF69255">
    <property type="entry name" value="gp5 N-terminal domain-like"/>
    <property type="match status" value="1"/>
</dbReference>
<dbReference type="Gene3D" id="3.55.50.10">
    <property type="entry name" value="Baseplate protein-like domains"/>
    <property type="match status" value="1"/>
</dbReference>
<evidence type="ECO:0000313" key="1">
    <source>
        <dbReference type="EMBL" id="MCL9684911.1"/>
    </source>
</evidence>
<dbReference type="Gene3D" id="2.40.50.230">
    <property type="entry name" value="Gp5 N-terminal domain"/>
    <property type="match status" value="1"/>
</dbReference>
<dbReference type="EMBL" id="JAJKBJ010000016">
    <property type="protein sequence ID" value="MCL9684911.1"/>
    <property type="molecule type" value="Genomic_DNA"/>
</dbReference>
<dbReference type="InterPro" id="IPR017847">
    <property type="entry name" value="T6SS_RhsGE_Vgr_subset"/>
</dbReference>
<sequence>MKTQILMPKLQVSGVDKSQIIVLEFKGKQAISELYHFNIEFVSKTSISASQVINQKAQLIFAKKGGGTTPLNGEVVSFAQLDDFDDYHRYKILLMPKVHRLQHIRKTEVFLDKSVPQVIKKKLNDNGITQVELDLITEHKPKEFIFQYNEIDWNFITRWMEFEGLFYYFSQDENGEKLVITDNNSTLKNNQDINEIYYQSYKMGSESSSTANLVYNFELTTETLPKQVIVKSYYYEQSSKPYTSKMKIDETGHGDVMFWAENIKSSKENQQLAKYISESYKCKKEILSGISSGSLIIPGTIINHKNFKISSLNTSMLIIESTYSGSQKNSYASLHSGEEHSPADHFKCEYRAINKSTAYRRPIQNNIPRIPGMLPGFIDHEGDDNQVQINKKGLYKFRIAISEDKPGKGSGWVRKMESYLGDRYSFALPLRKGDEVLIGFQFGNPDLPIIVGSVNNSTHRSVLTSQNQNYMGLYTKEHNMFFMNEQEGETQGIQCSTPNKNTMLTLGTDDIFKSQLDAGYFLTTDGNVYERIGKSRITNISDNRVLSIDGNETKEVWGISDFACKQAAYYSYLGAHSVSVSGLDFMSRMGASITATSGFQVNLTSGWRYDEDKSTSLKTAPVILQEAETSISLKVGTSAIIITEAGITIDAPTLEITSPSITMSTMSMNVAPGNVNIAGVVAAGNLVELGPGVADEAIAAAEIANVIGEAELVAASGSMAIVKAAANAAWVSVSDATSEVLSNANKILFEPVMTKAGSLIIKADEYHILHPGLELPLHFNNEEGGSELQSTLAEARKEAEEGI</sequence>
<name>A0A9X2D1S4_9GAMM</name>
<dbReference type="Proteomes" id="UP001139721">
    <property type="component" value="Unassembled WGS sequence"/>
</dbReference>
<proteinExistence type="predicted"/>
<reference evidence="1" key="1">
    <citation type="submission" date="2021-11" db="EMBL/GenBank/DDBJ databases">
        <title>Legionella maioricencis sp. nov., a new species isolated from hot water samples in Mallorca.</title>
        <authorList>
            <person name="Crespi S."/>
            <person name="Drasar V."/>
            <person name="Salva-Serra F."/>
            <person name="Jaen-Luchoro D."/>
            <person name="Pineiro-Iglesias B."/>
            <person name="Aliaga F."/>
            <person name="Fernandez-Juarez V."/>
            <person name="Coll G."/>
            <person name="Moore E.R.B."/>
            <person name="Bennasar-Figueras A."/>
        </authorList>
    </citation>
    <scope>NUCLEOTIDE SEQUENCE</scope>
    <source>
        <strain evidence="1">HCPI-6</strain>
    </source>
</reference>
<dbReference type="Gene3D" id="4.10.220.110">
    <property type="match status" value="1"/>
</dbReference>
<dbReference type="NCBIfam" id="TIGR01646">
    <property type="entry name" value="vgr_GE"/>
    <property type="match status" value="1"/>
</dbReference>
<accession>A0A9X2D1S4</accession>
<comment type="caution">
    <text evidence="1">The sequence shown here is derived from an EMBL/GenBank/DDBJ whole genome shotgun (WGS) entry which is preliminary data.</text>
</comment>
<evidence type="ECO:0000313" key="2">
    <source>
        <dbReference type="Proteomes" id="UP001139721"/>
    </source>
</evidence>
<gene>
    <name evidence="1" type="primary">vgrG</name>
    <name evidence="1" type="ORF">LOX96_12465</name>
</gene>
<dbReference type="SUPFAM" id="SSF69349">
    <property type="entry name" value="Phage fibre proteins"/>
    <property type="match status" value="1"/>
</dbReference>
<protein>
    <submittedName>
        <fullName evidence="1">Type VI secretion system tip protein VgrG</fullName>
    </submittedName>
</protein>
<keyword evidence="2" id="KW-1185">Reference proteome</keyword>
<dbReference type="Pfam" id="PF05954">
    <property type="entry name" value="Phage_GPD"/>
    <property type="match status" value="1"/>
</dbReference>
<dbReference type="Gene3D" id="2.30.110.50">
    <property type="match status" value="1"/>
</dbReference>
<dbReference type="InterPro" id="IPR006533">
    <property type="entry name" value="T6SS_Vgr_RhsGE"/>
</dbReference>
<dbReference type="AlphaFoldDB" id="A0A9X2D1S4"/>
<organism evidence="1 2">
    <name type="scientific">Legionella maioricensis</name>
    <dbReference type="NCBI Taxonomy" id="2896528"/>
    <lineage>
        <taxon>Bacteria</taxon>
        <taxon>Pseudomonadati</taxon>
        <taxon>Pseudomonadota</taxon>
        <taxon>Gammaproteobacteria</taxon>
        <taxon>Legionellales</taxon>
        <taxon>Legionellaceae</taxon>
        <taxon>Legionella</taxon>
    </lineage>
</organism>
<dbReference type="SUPFAM" id="SSF69279">
    <property type="entry name" value="Phage tail proteins"/>
    <property type="match status" value="2"/>
</dbReference>
<dbReference type="NCBIfam" id="TIGR03361">
    <property type="entry name" value="VI_Rhs_Vgr"/>
    <property type="match status" value="1"/>
</dbReference>